<protein>
    <submittedName>
        <fullName evidence="2">WD_REPEATS_REGION domain-containing protein</fullName>
    </submittedName>
</protein>
<name>A0A0N5BNE1_STREA</name>
<evidence type="ECO:0000313" key="1">
    <source>
        <dbReference type="Proteomes" id="UP000046392"/>
    </source>
</evidence>
<proteinExistence type="predicted"/>
<dbReference type="WBParaSite" id="SPAL_0000742000.1">
    <property type="protein sequence ID" value="SPAL_0000742000.1"/>
    <property type="gene ID" value="SPAL_0000742000"/>
</dbReference>
<organism evidence="1 2">
    <name type="scientific">Strongyloides papillosus</name>
    <name type="common">Intestinal threadworm</name>
    <dbReference type="NCBI Taxonomy" id="174720"/>
    <lineage>
        <taxon>Eukaryota</taxon>
        <taxon>Metazoa</taxon>
        <taxon>Ecdysozoa</taxon>
        <taxon>Nematoda</taxon>
        <taxon>Chromadorea</taxon>
        <taxon>Rhabditida</taxon>
        <taxon>Tylenchina</taxon>
        <taxon>Panagrolaimomorpha</taxon>
        <taxon>Strongyloidoidea</taxon>
        <taxon>Strongyloididae</taxon>
        <taxon>Strongyloides</taxon>
    </lineage>
</organism>
<accession>A0A0N5BNE1</accession>
<dbReference type="InterPro" id="IPR036322">
    <property type="entry name" value="WD40_repeat_dom_sf"/>
</dbReference>
<dbReference type="SUPFAM" id="SSF50978">
    <property type="entry name" value="WD40 repeat-like"/>
    <property type="match status" value="1"/>
</dbReference>
<dbReference type="Gene3D" id="2.130.10.10">
    <property type="entry name" value="YVTN repeat-like/Quinoprotein amine dehydrogenase"/>
    <property type="match status" value="1"/>
</dbReference>
<dbReference type="AlphaFoldDB" id="A0A0N5BNE1"/>
<dbReference type="Proteomes" id="UP000046392">
    <property type="component" value="Unplaced"/>
</dbReference>
<keyword evidence="1" id="KW-1185">Reference proteome</keyword>
<reference evidence="2" key="1">
    <citation type="submission" date="2017-02" db="UniProtKB">
        <authorList>
            <consortium name="WormBaseParasite"/>
        </authorList>
    </citation>
    <scope>IDENTIFICATION</scope>
</reference>
<dbReference type="InterPro" id="IPR015943">
    <property type="entry name" value="WD40/YVTN_repeat-like_dom_sf"/>
</dbReference>
<sequence>MQPDYIFYGINGGPTALHQLPQPNINLFWLVGSGKGIVYLLSTKLRQNLGVIYDGNLKNDKTEICSINEISASLIQSSDNKFLYDVWIHQRSYGLINVELTISGSTETSFTFKDVEKKHINVKCFGFLKFLPLKNNIFAIDHLDNICIINTMEDVNCEDGTIINLNRDKYGIPLVMKNINKNFFVIGTDGGYILFVDTTINEIVFVMRQEKISPIFGMDVFDNKIIVGTRSQKFWIGNIHEIINNITSNEITYSTTPSQIPSKLTNLIIEPNNGKFFVVTCTDGRFFFCKQSKNNQQIVKTLKEINYSTSTISSISWENHANTSTFNLLVGLRDESKLCYWKFS</sequence>
<evidence type="ECO:0000313" key="2">
    <source>
        <dbReference type="WBParaSite" id="SPAL_0000742000.1"/>
    </source>
</evidence>